<feature type="region of interest" description="Disordered" evidence="1">
    <location>
        <begin position="60"/>
        <end position="91"/>
    </location>
</feature>
<reference evidence="2" key="1">
    <citation type="submission" date="2014-11" db="EMBL/GenBank/DDBJ databases">
        <authorList>
            <person name="Otto D Thomas"/>
            <person name="Naeem Raeece"/>
        </authorList>
    </citation>
    <scope>NUCLEOTIDE SEQUENCE</scope>
</reference>
<sequence>MSGSPGFYFSSPDLAAVQNLSMASVPAPPARYQVPATLGNMNNLTDQYYAVATQPMLGAPQQQQQYPNYGPNYHQGGQMREAPKSKGCGCS</sequence>
<organism evidence="2">
    <name type="scientific">Chromera velia CCMP2878</name>
    <dbReference type="NCBI Taxonomy" id="1169474"/>
    <lineage>
        <taxon>Eukaryota</taxon>
        <taxon>Sar</taxon>
        <taxon>Alveolata</taxon>
        <taxon>Colpodellida</taxon>
        <taxon>Chromeraceae</taxon>
        <taxon>Chromera</taxon>
    </lineage>
</organism>
<dbReference type="AlphaFoldDB" id="A0A0G4HFX3"/>
<accession>A0A0G4HFX3</accession>
<dbReference type="EMBL" id="CDMZ01002531">
    <property type="protein sequence ID" value="CEM42793.1"/>
    <property type="molecule type" value="Genomic_DNA"/>
</dbReference>
<gene>
    <name evidence="2" type="ORF">Cvel_27023</name>
</gene>
<evidence type="ECO:0000313" key="2">
    <source>
        <dbReference type="EMBL" id="CEM42793.1"/>
    </source>
</evidence>
<protein>
    <submittedName>
        <fullName evidence="2">Uncharacterized protein</fullName>
    </submittedName>
</protein>
<name>A0A0G4HFX3_9ALVE</name>
<proteinExistence type="predicted"/>
<feature type="compositionally biased region" description="Low complexity" evidence="1">
    <location>
        <begin position="60"/>
        <end position="75"/>
    </location>
</feature>
<evidence type="ECO:0000256" key="1">
    <source>
        <dbReference type="SAM" id="MobiDB-lite"/>
    </source>
</evidence>
<dbReference type="VEuPathDB" id="CryptoDB:Cvel_27023"/>